<proteinExistence type="predicted"/>
<feature type="transmembrane region" description="Helical" evidence="1">
    <location>
        <begin position="41"/>
        <end position="60"/>
    </location>
</feature>
<dbReference type="EMBL" id="JAAXOO010000003">
    <property type="protein sequence ID" value="NKY34459.1"/>
    <property type="molecule type" value="Genomic_DNA"/>
</dbReference>
<feature type="transmembrane region" description="Helical" evidence="1">
    <location>
        <begin position="81"/>
        <end position="99"/>
    </location>
</feature>
<feature type="domain" description="Potassium channel" evidence="2">
    <location>
        <begin position="85"/>
        <end position="162"/>
    </location>
</feature>
<keyword evidence="3" id="KW-0407">Ion channel</keyword>
<keyword evidence="1" id="KW-1133">Transmembrane helix</keyword>
<evidence type="ECO:0000256" key="1">
    <source>
        <dbReference type="SAM" id="Phobius"/>
    </source>
</evidence>
<dbReference type="Pfam" id="PF07885">
    <property type="entry name" value="Ion_trans_2"/>
    <property type="match status" value="1"/>
</dbReference>
<dbReference type="AlphaFoldDB" id="A0A846XGY6"/>
<organism evidence="3 4">
    <name type="scientific">Nocardia speluncae</name>
    <dbReference type="NCBI Taxonomy" id="419477"/>
    <lineage>
        <taxon>Bacteria</taxon>
        <taxon>Bacillati</taxon>
        <taxon>Actinomycetota</taxon>
        <taxon>Actinomycetes</taxon>
        <taxon>Mycobacteriales</taxon>
        <taxon>Nocardiaceae</taxon>
        <taxon>Nocardia</taxon>
    </lineage>
</organism>
<keyword evidence="1" id="KW-0472">Membrane</keyword>
<sequence>MASRRISGSAHLWRNAGTVMCGLLFYYFVPVGFDFPGHWPTRVVTLVAFVVGVAGLAWLANRRIGQFLAASRDTAHRVDGLLYLVCLVVLFFALFYYVLEMRDPGQFSDLRTRSDALYFTVATLGTVGFGDIHAAGQAARIATTVQMAFDLVVVGTLIAVTSTGITRRLDAANDTEPR</sequence>
<dbReference type="RefSeq" id="WP_068050353.1">
    <property type="nucleotide sequence ID" value="NZ_JAAXOO010000003.1"/>
</dbReference>
<name>A0A846XGY6_9NOCA</name>
<protein>
    <submittedName>
        <fullName evidence="3">Two pore domain potassium channel family protein</fullName>
    </submittedName>
</protein>
<evidence type="ECO:0000313" key="4">
    <source>
        <dbReference type="Proteomes" id="UP000565715"/>
    </source>
</evidence>
<gene>
    <name evidence="3" type="ORF">HGA13_15460</name>
</gene>
<dbReference type="InterPro" id="IPR013099">
    <property type="entry name" value="K_chnl_dom"/>
</dbReference>
<comment type="caution">
    <text evidence="3">The sequence shown here is derived from an EMBL/GenBank/DDBJ whole genome shotgun (WGS) entry which is preliminary data.</text>
</comment>
<evidence type="ECO:0000313" key="3">
    <source>
        <dbReference type="EMBL" id="NKY34459.1"/>
    </source>
</evidence>
<feature type="transmembrane region" description="Helical" evidence="1">
    <location>
        <begin position="12"/>
        <end position="29"/>
    </location>
</feature>
<dbReference type="GO" id="GO:0034220">
    <property type="term" value="P:monoatomic ion transmembrane transport"/>
    <property type="evidence" value="ECO:0007669"/>
    <property type="project" value="UniProtKB-KW"/>
</dbReference>
<keyword evidence="3" id="KW-0406">Ion transport</keyword>
<keyword evidence="3" id="KW-0813">Transport</keyword>
<keyword evidence="1" id="KW-0812">Transmembrane</keyword>
<dbReference type="SUPFAM" id="SSF81324">
    <property type="entry name" value="Voltage-gated potassium channels"/>
    <property type="match status" value="1"/>
</dbReference>
<evidence type="ECO:0000259" key="2">
    <source>
        <dbReference type="Pfam" id="PF07885"/>
    </source>
</evidence>
<dbReference type="Proteomes" id="UP000565715">
    <property type="component" value="Unassembled WGS sequence"/>
</dbReference>
<keyword evidence="4" id="KW-1185">Reference proteome</keyword>
<dbReference type="Gene3D" id="1.10.287.70">
    <property type="match status" value="1"/>
</dbReference>
<reference evidence="3 4" key="1">
    <citation type="submission" date="2020-04" db="EMBL/GenBank/DDBJ databases">
        <title>MicrobeNet Type strains.</title>
        <authorList>
            <person name="Nicholson A.C."/>
        </authorList>
    </citation>
    <scope>NUCLEOTIDE SEQUENCE [LARGE SCALE GENOMIC DNA]</scope>
    <source>
        <strain evidence="3 4">DSM 45078</strain>
    </source>
</reference>
<accession>A0A846XGY6</accession>